<organism evidence="2 3">
    <name type="scientific">Prorocentrum cordatum</name>
    <dbReference type="NCBI Taxonomy" id="2364126"/>
    <lineage>
        <taxon>Eukaryota</taxon>
        <taxon>Sar</taxon>
        <taxon>Alveolata</taxon>
        <taxon>Dinophyceae</taxon>
        <taxon>Prorocentrales</taxon>
        <taxon>Prorocentraceae</taxon>
        <taxon>Prorocentrum</taxon>
    </lineage>
</organism>
<accession>A0ABN9UPW0</accession>
<dbReference type="EMBL" id="CAUYUJ010016115">
    <property type="protein sequence ID" value="CAK0862001.1"/>
    <property type="molecule type" value="Genomic_DNA"/>
</dbReference>
<evidence type="ECO:0000256" key="1">
    <source>
        <dbReference type="SAM" id="MobiDB-lite"/>
    </source>
</evidence>
<feature type="compositionally biased region" description="Low complexity" evidence="1">
    <location>
        <begin position="416"/>
        <end position="438"/>
    </location>
</feature>
<dbReference type="Proteomes" id="UP001189429">
    <property type="component" value="Unassembled WGS sequence"/>
</dbReference>
<feature type="compositionally biased region" description="Basic residues" evidence="1">
    <location>
        <begin position="374"/>
        <end position="393"/>
    </location>
</feature>
<name>A0ABN9UPW0_9DINO</name>
<comment type="caution">
    <text evidence="2">The sequence shown here is derived from an EMBL/GenBank/DDBJ whole genome shotgun (WGS) entry which is preliminary data.</text>
</comment>
<feature type="compositionally biased region" description="Basic and acidic residues" evidence="1">
    <location>
        <begin position="251"/>
        <end position="270"/>
    </location>
</feature>
<feature type="compositionally biased region" description="Basic residues" evidence="1">
    <location>
        <begin position="271"/>
        <end position="285"/>
    </location>
</feature>
<feature type="compositionally biased region" description="Basic and acidic residues" evidence="1">
    <location>
        <begin position="452"/>
        <end position="468"/>
    </location>
</feature>
<protein>
    <submittedName>
        <fullName evidence="2">Uncharacterized protein</fullName>
    </submittedName>
</protein>
<feature type="compositionally biased region" description="Basic residues" evidence="1">
    <location>
        <begin position="439"/>
        <end position="451"/>
    </location>
</feature>
<keyword evidence="3" id="KW-1185">Reference proteome</keyword>
<reference evidence="2" key="1">
    <citation type="submission" date="2023-10" db="EMBL/GenBank/DDBJ databases">
        <authorList>
            <person name="Chen Y."/>
            <person name="Shah S."/>
            <person name="Dougan E. K."/>
            <person name="Thang M."/>
            <person name="Chan C."/>
        </authorList>
    </citation>
    <scope>NUCLEOTIDE SEQUENCE [LARGE SCALE GENOMIC DNA]</scope>
</reference>
<feature type="region of interest" description="Disordered" evidence="1">
    <location>
        <begin position="129"/>
        <end position="159"/>
    </location>
</feature>
<sequence length="638" mass="68949">MAAGGRYRPPDSSLHARFGDATVLEELASLGRTPGRRGAPQPPCSDPRRRVLIAVDFPSTGALAGFDQLTVSVDLSVLDVHERAVCALSQDPTGSDLTVSADLSVRDVHESAVCALSQDLTGSDVELLPASPAPTKAPCTGSGQTSSGRELHEPPPTGALPGVTLIPAILHTRDTRFLPTAQPPQVWCEDCSRGPHSHGPEAGAWVNPQIRKTPAVSHRSAYKQGIDSRLICINCWMAAGIFQRILKRSREGREGRPRGRDRASPRGPDRRKFRFLGLGRGRKAGHGPTPPAATRQLHARARQGESPGSRGARRGHEGGRRSCRGGRPGRPGFGHKGRGGVGGGGRGRDRGRCRGGAGEADGEETPAPESGGGSRRRGAGGRRHCGHRRRCGCRVRFGQGPRRRTAARSGPEGQTAQARAAWRALAEPWGGARSSGAPARRRASRRRRRRRADSAAEGARRAAEEAQHARRHAPGAVDDADEELPRLAEHMRCGTFSGQLEKWEDCAFSLKRGVRVQHTDVYKAVAETAPDDVGEEAVFPEELGSRIDGLFDVLCQRCIAETLGIIKTAGCMTGIEACQKLHRRCNRRTMARGVRLLGQIVKPGRVQIYIYRRVEKDTKYDEFKGKIQAMVGNKILPR</sequence>
<feature type="region of interest" description="Disordered" evidence="1">
    <location>
        <begin position="251"/>
        <end position="479"/>
    </location>
</feature>
<evidence type="ECO:0000313" key="2">
    <source>
        <dbReference type="EMBL" id="CAK0862001.1"/>
    </source>
</evidence>
<proteinExistence type="predicted"/>
<evidence type="ECO:0000313" key="3">
    <source>
        <dbReference type="Proteomes" id="UP001189429"/>
    </source>
</evidence>
<gene>
    <name evidence="2" type="ORF">PCOR1329_LOCUS50522</name>
</gene>